<dbReference type="AlphaFoldDB" id="A0A9Q3HFP0"/>
<sequence>MTQERIEAYVKIRKDLTEEPLLLIPEWNITSKLYNDVCGDGLGEDLHQVQIIYDKPTEGPVCYIPRQMKPTEARYGASQI</sequence>
<protein>
    <recommendedName>
        <fullName evidence="1">Reverse transcriptase/retrotransposon-derived protein RNase H-like domain-containing protein</fullName>
    </recommendedName>
</protein>
<gene>
    <name evidence="2" type="ORF">O181_039975</name>
</gene>
<dbReference type="InterPro" id="IPR041577">
    <property type="entry name" value="RT_RNaseH_2"/>
</dbReference>
<keyword evidence="3" id="KW-1185">Reference proteome</keyword>
<organism evidence="2 3">
    <name type="scientific">Austropuccinia psidii MF-1</name>
    <dbReference type="NCBI Taxonomy" id="1389203"/>
    <lineage>
        <taxon>Eukaryota</taxon>
        <taxon>Fungi</taxon>
        <taxon>Dikarya</taxon>
        <taxon>Basidiomycota</taxon>
        <taxon>Pucciniomycotina</taxon>
        <taxon>Pucciniomycetes</taxon>
        <taxon>Pucciniales</taxon>
        <taxon>Sphaerophragmiaceae</taxon>
        <taxon>Austropuccinia</taxon>
    </lineage>
</organism>
<proteinExistence type="predicted"/>
<name>A0A9Q3HFP0_9BASI</name>
<dbReference type="Pfam" id="PF17919">
    <property type="entry name" value="RT_RNaseH_2"/>
    <property type="match status" value="1"/>
</dbReference>
<dbReference type="Proteomes" id="UP000765509">
    <property type="component" value="Unassembled WGS sequence"/>
</dbReference>
<evidence type="ECO:0000313" key="3">
    <source>
        <dbReference type="Proteomes" id="UP000765509"/>
    </source>
</evidence>
<comment type="caution">
    <text evidence="2">The sequence shown here is derived from an EMBL/GenBank/DDBJ whole genome shotgun (WGS) entry which is preliminary data.</text>
</comment>
<dbReference type="InterPro" id="IPR043502">
    <property type="entry name" value="DNA/RNA_pol_sf"/>
</dbReference>
<feature type="domain" description="Reverse transcriptase/retrotransposon-derived protein RNase H-like" evidence="1">
    <location>
        <begin position="2"/>
        <end position="77"/>
    </location>
</feature>
<dbReference type="SUPFAM" id="SSF56672">
    <property type="entry name" value="DNA/RNA polymerases"/>
    <property type="match status" value="1"/>
</dbReference>
<reference evidence="2" key="1">
    <citation type="submission" date="2021-03" db="EMBL/GenBank/DDBJ databases">
        <title>Draft genome sequence of rust myrtle Austropuccinia psidii MF-1, a brazilian biotype.</title>
        <authorList>
            <person name="Quecine M.C."/>
            <person name="Pachon D.M.R."/>
            <person name="Bonatelli M.L."/>
            <person name="Correr F.H."/>
            <person name="Franceschini L.M."/>
            <person name="Leite T.F."/>
            <person name="Margarido G.R.A."/>
            <person name="Almeida C.A."/>
            <person name="Ferrarezi J.A."/>
            <person name="Labate C.A."/>
        </authorList>
    </citation>
    <scope>NUCLEOTIDE SEQUENCE</scope>
    <source>
        <strain evidence="2">MF-1</strain>
    </source>
</reference>
<evidence type="ECO:0000259" key="1">
    <source>
        <dbReference type="Pfam" id="PF17919"/>
    </source>
</evidence>
<evidence type="ECO:0000313" key="2">
    <source>
        <dbReference type="EMBL" id="MBW0500260.1"/>
    </source>
</evidence>
<dbReference type="EMBL" id="AVOT02015727">
    <property type="protein sequence ID" value="MBW0500260.1"/>
    <property type="molecule type" value="Genomic_DNA"/>
</dbReference>
<accession>A0A9Q3HFP0</accession>